<organism evidence="2 3">
    <name type="scientific">Lactococcus lactis</name>
    <dbReference type="NCBI Taxonomy" id="1358"/>
    <lineage>
        <taxon>Bacteria</taxon>
        <taxon>Bacillati</taxon>
        <taxon>Bacillota</taxon>
        <taxon>Bacilli</taxon>
        <taxon>Lactobacillales</taxon>
        <taxon>Streptococcaceae</taxon>
        <taxon>Lactococcus</taxon>
    </lineage>
</organism>
<dbReference type="Pfam" id="PF06810">
    <property type="entry name" value="Phage_scaffold"/>
    <property type="match status" value="1"/>
</dbReference>
<comment type="caution">
    <text evidence="2">The sequence shown here is derived from an EMBL/GenBank/DDBJ whole genome shotgun (WGS) entry which is preliminary data.</text>
</comment>
<protein>
    <submittedName>
        <fullName evidence="2">Phage capsid protein</fullName>
    </submittedName>
</protein>
<dbReference type="Proteomes" id="UP000477402">
    <property type="component" value="Unassembled WGS sequence"/>
</dbReference>
<proteinExistence type="predicted"/>
<sequence length="198" mass="21814">MNNEDLKKLGLTDEQVKGVMVLKGELIKQEQAKAQADLDAKTAEVNNLSLQIANRDKDIKALKKSSEGNEELSKQLTELQGKYKADTESLEAQLNQTRFDSVLNEALSKTKARDVKDIKALLNADNISLSDDGKLIGLDEQISTLQEQKSYLFDLGKGQAYSPNGGQSTKYSSDLATAMKQGGDDFNLTNWIKEQGEN</sequence>
<dbReference type="EMBL" id="WWDJ01000047">
    <property type="protein sequence ID" value="NEX55407.1"/>
    <property type="molecule type" value="Genomic_DNA"/>
</dbReference>
<name>A0A6B3RUZ0_9LACT</name>
<accession>A0A6B3RUZ0</accession>
<keyword evidence="1" id="KW-0175">Coiled coil</keyword>
<evidence type="ECO:0000256" key="1">
    <source>
        <dbReference type="SAM" id="Coils"/>
    </source>
</evidence>
<reference evidence="2 3" key="1">
    <citation type="submission" date="2019-12" db="EMBL/GenBank/DDBJ databases">
        <title>Draft Genome Sequences of L. lactis strains MS22333, MS22334, MS22336, and MS22337, Isolated from Spontaneous Fermented Camel Milk in Ethiopia.</title>
        <authorList>
            <person name="Bragason E."/>
            <person name="Hansen E.B."/>
            <person name="Guya M.E."/>
            <person name="Berhe T."/>
        </authorList>
    </citation>
    <scope>NUCLEOTIDE SEQUENCE [LARGE SCALE GENOMIC DNA]</scope>
    <source>
        <strain evidence="2 3">MS22336</strain>
    </source>
</reference>
<dbReference type="AlphaFoldDB" id="A0A6B3RUZ0"/>
<dbReference type="RefSeq" id="WP_163646680.1">
    <property type="nucleotide sequence ID" value="NZ_RIGB01000062.1"/>
</dbReference>
<feature type="coiled-coil region" evidence="1">
    <location>
        <begin position="31"/>
        <end position="89"/>
    </location>
</feature>
<dbReference type="InterPro" id="IPR009636">
    <property type="entry name" value="SCAF"/>
</dbReference>
<evidence type="ECO:0000313" key="3">
    <source>
        <dbReference type="Proteomes" id="UP000477402"/>
    </source>
</evidence>
<evidence type="ECO:0000313" key="2">
    <source>
        <dbReference type="EMBL" id="NEX55407.1"/>
    </source>
</evidence>
<gene>
    <name evidence="2" type="ORF">GTP08_06840</name>
</gene>